<sequence>MSIKQRDVKVLDCTIRDGGLVNNWDFSQAFVRTLYQALSRSGVDYMELGYKNSPKLHHLPNAGPWAYLTEDLIRETIGEKTNTKLSALVDIGRVDDRDIVHRSESYLDLIRVACYLKDVDKGIDLASKFHALGYETTLNIMAVSHAKENDLNEALEVLNESPVDVVYVVDSFGSLLQRDIEYLVAKFQKFAPKKALGIHTHNNMQMAFANTLTAIEQGVTFLDASVFGMGRAAGNCPTELLVSQLHGTRYDVRPLLEPLEKLFIPMREKVEWGYTIPYAITGMLDEHPRTAMALRASADKDKYLDFYEKLTTVEPHTAP</sequence>
<evidence type="ECO:0000313" key="3">
    <source>
        <dbReference type="EMBL" id="KUO96517.1"/>
    </source>
</evidence>
<dbReference type="GO" id="GO:0003852">
    <property type="term" value="F:2-isopropylmalate synthase activity"/>
    <property type="evidence" value="ECO:0007669"/>
    <property type="project" value="TreeGrafter"/>
</dbReference>
<evidence type="ECO:0000256" key="1">
    <source>
        <dbReference type="ARBA" id="ARBA00023211"/>
    </source>
</evidence>
<dbReference type="EMBL" id="LPVJ01000014">
    <property type="protein sequence ID" value="KUO96517.1"/>
    <property type="molecule type" value="Genomic_DNA"/>
</dbReference>
<dbReference type="InterPro" id="IPR013785">
    <property type="entry name" value="Aldolase_TIM"/>
</dbReference>
<reference evidence="3 4" key="1">
    <citation type="submission" date="2015-12" db="EMBL/GenBank/DDBJ databases">
        <title>Draft genome sequence of Acidibacillus ferrooxidans ITV001, isolated from a chalcopyrite acid mine drainage site in Brazil.</title>
        <authorList>
            <person name="Dall'Agnol H."/>
            <person name="Nancucheo I."/>
            <person name="Johnson B."/>
            <person name="Oliveira R."/>
            <person name="Leite L."/>
            <person name="Pylro V."/>
            <person name="Nunes G.L."/>
            <person name="Tzotzos G."/>
            <person name="Fernandes G.R."/>
            <person name="Dutra J."/>
            <person name="Orellana S.C."/>
            <person name="Oliveira G."/>
        </authorList>
    </citation>
    <scope>NUCLEOTIDE SEQUENCE [LARGE SCALE GENOMIC DNA]</scope>
    <source>
        <strain evidence="4">ITV01</strain>
    </source>
</reference>
<dbReference type="Proteomes" id="UP000053557">
    <property type="component" value="Unassembled WGS sequence"/>
</dbReference>
<dbReference type="PANTHER" id="PTHR10277">
    <property type="entry name" value="HOMOCITRATE SYNTHASE-RELATED"/>
    <property type="match status" value="1"/>
</dbReference>
<dbReference type="AlphaFoldDB" id="A0A101XS30"/>
<proteinExistence type="predicted"/>
<name>A0A101XS30_9BACL</name>
<dbReference type="GO" id="GO:0009098">
    <property type="term" value="P:L-leucine biosynthetic process"/>
    <property type="evidence" value="ECO:0007669"/>
    <property type="project" value="TreeGrafter"/>
</dbReference>
<gene>
    <name evidence="3" type="ORF">ATW55_01290</name>
</gene>
<protein>
    <submittedName>
        <fullName evidence="3">Nucleoid-structuring protein H-NS</fullName>
    </submittedName>
</protein>
<dbReference type="Pfam" id="PF00682">
    <property type="entry name" value="HMGL-like"/>
    <property type="match status" value="1"/>
</dbReference>
<dbReference type="PANTHER" id="PTHR10277:SF9">
    <property type="entry name" value="2-ISOPROPYLMALATE SYNTHASE 1, CHLOROPLASTIC-RELATED"/>
    <property type="match status" value="1"/>
</dbReference>
<dbReference type="Gene3D" id="3.20.20.70">
    <property type="entry name" value="Aldolase class I"/>
    <property type="match status" value="1"/>
</dbReference>
<evidence type="ECO:0000259" key="2">
    <source>
        <dbReference type="PROSITE" id="PS50991"/>
    </source>
</evidence>
<keyword evidence="4" id="KW-1185">Reference proteome</keyword>
<feature type="domain" description="Pyruvate carboxyltransferase" evidence="2">
    <location>
        <begin position="8"/>
        <end position="260"/>
    </location>
</feature>
<evidence type="ECO:0000313" key="4">
    <source>
        <dbReference type="Proteomes" id="UP000053557"/>
    </source>
</evidence>
<dbReference type="InterPro" id="IPR000891">
    <property type="entry name" value="PYR_CT"/>
</dbReference>
<comment type="caution">
    <text evidence="3">The sequence shown here is derived from an EMBL/GenBank/DDBJ whole genome shotgun (WGS) entry which is preliminary data.</text>
</comment>
<accession>A0A101XS30</accession>
<dbReference type="InterPro" id="IPR050073">
    <property type="entry name" value="2-IPM_HCS-like"/>
</dbReference>
<dbReference type="SUPFAM" id="SSF51569">
    <property type="entry name" value="Aldolase"/>
    <property type="match status" value="1"/>
</dbReference>
<dbReference type="CDD" id="cd07944">
    <property type="entry name" value="DRE_TIM_HOA_like"/>
    <property type="match status" value="1"/>
</dbReference>
<dbReference type="RefSeq" id="WP_067713625.1">
    <property type="nucleotide sequence ID" value="NZ_LPVJ01000014.1"/>
</dbReference>
<organism evidence="3 4">
    <name type="scientific">Ferroacidibacillus organovorans</name>
    <dbReference type="NCBI Taxonomy" id="1765683"/>
    <lineage>
        <taxon>Bacteria</taxon>
        <taxon>Bacillati</taxon>
        <taxon>Bacillota</taxon>
        <taxon>Bacilli</taxon>
        <taxon>Bacillales</taxon>
        <taxon>Alicyclobacillaceae</taxon>
        <taxon>Ferroacidibacillus</taxon>
    </lineage>
</organism>
<keyword evidence="1" id="KW-0464">Manganese</keyword>
<dbReference type="PROSITE" id="PS50991">
    <property type="entry name" value="PYR_CT"/>
    <property type="match status" value="1"/>
</dbReference>